<proteinExistence type="predicted"/>
<sequence length="61" mass="6394">MNEILPPRVRLSWLLMTIRLSIISLAGTARTLVAVGTSSDADMFLTTAAAAPRAGAGGPRR</sequence>
<reference evidence="2 3" key="1">
    <citation type="submission" date="2016-06" db="EMBL/GenBank/DDBJ databases">
        <authorList>
            <person name="Sutton G."/>
            <person name="Brinkac L."/>
            <person name="Sanka R."/>
            <person name="Adams M."/>
            <person name="Lau E."/>
            <person name="Garcia-Basteiro A."/>
            <person name="Lopez-Varela E."/>
            <person name="Palencia S."/>
        </authorList>
    </citation>
    <scope>NUCLEOTIDE SEQUENCE [LARGE SCALE GENOMIC DNA]</scope>
    <source>
        <strain evidence="2 3">1164983.0</strain>
    </source>
</reference>
<gene>
    <name evidence="2" type="ORF">A5628_09145</name>
</gene>
<dbReference type="EMBL" id="LZLG01000079">
    <property type="protein sequence ID" value="OBJ60126.1"/>
    <property type="molecule type" value="Genomic_DNA"/>
</dbReference>
<name>A0A853LXW3_9MYCO</name>
<dbReference type="Proteomes" id="UP000093894">
    <property type="component" value="Unassembled WGS sequence"/>
</dbReference>
<keyword evidence="1" id="KW-0812">Transmembrane</keyword>
<dbReference type="AlphaFoldDB" id="A0A853LXW3"/>
<organism evidence="2 3">
    <name type="scientific">Mycobacterium colombiense</name>
    <dbReference type="NCBI Taxonomy" id="339268"/>
    <lineage>
        <taxon>Bacteria</taxon>
        <taxon>Bacillati</taxon>
        <taxon>Actinomycetota</taxon>
        <taxon>Actinomycetes</taxon>
        <taxon>Mycobacteriales</taxon>
        <taxon>Mycobacteriaceae</taxon>
        <taxon>Mycobacterium</taxon>
        <taxon>Mycobacterium avium complex (MAC)</taxon>
    </lineage>
</organism>
<feature type="transmembrane region" description="Helical" evidence="1">
    <location>
        <begin position="12"/>
        <end position="33"/>
    </location>
</feature>
<accession>A0A853LXW3</accession>
<keyword evidence="1" id="KW-1133">Transmembrane helix</keyword>
<evidence type="ECO:0000313" key="2">
    <source>
        <dbReference type="EMBL" id="OBJ60126.1"/>
    </source>
</evidence>
<evidence type="ECO:0000256" key="1">
    <source>
        <dbReference type="SAM" id="Phobius"/>
    </source>
</evidence>
<evidence type="ECO:0000313" key="3">
    <source>
        <dbReference type="Proteomes" id="UP000093894"/>
    </source>
</evidence>
<protein>
    <submittedName>
        <fullName evidence="2">Uncharacterized protein</fullName>
    </submittedName>
</protein>
<comment type="caution">
    <text evidence="2">The sequence shown here is derived from an EMBL/GenBank/DDBJ whole genome shotgun (WGS) entry which is preliminary data.</text>
</comment>
<keyword evidence="1" id="KW-0472">Membrane</keyword>